<dbReference type="GO" id="GO:0015562">
    <property type="term" value="F:efflux transmembrane transporter activity"/>
    <property type="evidence" value="ECO:0007669"/>
    <property type="project" value="InterPro"/>
</dbReference>
<dbReference type="PIRSF" id="PIRSF001892">
    <property type="entry name" value="CyaE"/>
    <property type="match status" value="1"/>
</dbReference>
<evidence type="ECO:0000256" key="2">
    <source>
        <dbReference type="ARBA" id="ARBA00007613"/>
    </source>
</evidence>
<keyword evidence="6" id="KW-0472">Membrane</keyword>
<dbReference type="Proteomes" id="UP000001933">
    <property type="component" value="Chromosome"/>
</dbReference>
<dbReference type="InterPro" id="IPR051906">
    <property type="entry name" value="TolC-like"/>
</dbReference>
<sequence length="431" mass="47936">MIMKIKFQLIAFLPMLIVFLPLLAGAEGTVIQKGERLNLKRCIETALLYHPVIQAARSTIRIGESRIGQARANYYPQVNWQTEYSRTHPATSRVVEQKTYNDYRINVGLNQMLYDFGKTKTQVDIQKLNTESSRQDLSRVETEIVFGVQQAYYSLVQAQKNLEVAIETVSQFQHHLEQAKGFFEAGAKPKFDVTKAEVDLSNAILNRIRAENALRITRVNLNNAMGIPDIPEYVIDETLLPETYAIDLPSALEKAYAVRPDLQSVKKQVEAAEAAVNLAKKGYYPYLTGNAGYGFGGGDFPLGEGWNVGAALNVPVFNGLETRYSVEEARASLDVVKAQEQTLLQQVRLEVEEAFSNLREAEERTVAAQMAVRQAEENVELATGRYDAGVGNPIEVTDALVSLSNARTNYIAALTDARIARAELEKATGLR</sequence>
<evidence type="ECO:0000256" key="6">
    <source>
        <dbReference type="ARBA" id="ARBA00023136"/>
    </source>
</evidence>
<accession>Q2LU99</accession>
<evidence type="ECO:0000256" key="5">
    <source>
        <dbReference type="ARBA" id="ARBA00022692"/>
    </source>
</evidence>
<evidence type="ECO:0000256" key="8">
    <source>
        <dbReference type="SAM" id="Coils"/>
    </source>
</evidence>
<name>Q2LU99_SYNAS</name>
<gene>
    <name evidence="9" type="ORF">SYN_02462</name>
</gene>
<dbReference type="InParanoid" id="Q2LU99"/>
<dbReference type="eggNOG" id="COG1538">
    <property type="taxonomic scope" value="Bacteria"/>
</dbReference>
<comment type="similarity">
    <text evidence="2">Belongs to the outer membrane factor (OMF) (TC 1.B.17) family.</text>
</comment>
<keyword evidence="7" id="KW-0998">Cell outer membrane</keyword>
<evidence type="ECO:0000256" key="7">
    <source>
        <dbReference type="ARBA" id="ARBA00023237"/>
    </source>
</evidence>
<keyword evidence="8" id="KW-0175">Coiled coil</keyword>
<dbReference type="EMBL" id="CP000252">
    <property type="protein sequence ID" value="ABC77659.1"/>
    <property type="molecule type" value="Genomic_DNA"/>
</dbReference>
<evidence type="ECO:0000313" key="9">
    <source>
        <dbReference type="EMBL" id="ABC77659.1"/>
    </source>
</evidence>
<dbReference type="InterPro" id="IPR028351">
    <property type="entry name" value="CyaE"/>
</dbReference>
<keyword evidence="5" id="KW-0812">Transmembrane</keyword>
<dbReference type="GO" id="GO:0009279">
    <property type="term" value="C:cell outer membrane"/>
    <property type="evidence" value="ECO:0007669"/>
    <property type="project" value="UniProtKB-SubCell"/>
</dbReference>
<keyword evidence="4" id="KW-1134">Transmembrane beta strand</keyword>
<dbReference type="PANTHER" id="PTHR30026">
    <property type="entry name" value="OUTER MEMBRANE PROTEIN TOLC"/>
    <property type="match status" value="1"/>
</dbReference>
<evidence type="ECO:0000256" key="1">
    <source>
        <dbReference type="ARBA" id="ARBA00004442"/>
    </source>
</evidence>
<evidence type="ECO:0000313" key="10">
    <source>
        <dbReference type="Proteomes" id="UP000001933"/>
    </source>
</evidence>
<comment type="subcellular location">
    <subcellularLocation>
        <location evidence="1">Cell outer membrane</location>
    </subcellularLocation>
</comment>
<dbReference type="Pfam" id="PF02321">
    <property type="entry name" value="OEP"/>
    <property type="match status" value="2"/>
</dbReference>
<dbReference type="KEGG" id="sat:SYN_02462"/>
<dbReference type="InterPro" id="IPR003423">
    <property type="entry name" value="OMP_efflux"/>
</dbReference>
<keyword evidence="3" id="KW-0813">Transport</keyword>
<dbReference type="GO" id="GO:0015288">
    <property type="term" value="F:porin activity"/>
    <property type="evidence" value="ECO:0007669"/>
    <property type="project" value="TreeGrafter"/>
</dbReference>
<reference evidence="9 10" key="1">
    <citation type="journal article" date="2007" name="Proc. Natl. Acad. Sci. U.S.A.">
        <title>The genome of Syntrophus aciditrophicus: life at the thermodynamic limit of microbial growth.</title>
        <authorList>
            <person name="McInerney M.J."/>
            <person name="Rohlin L."/>
            <person name="Mouttaki H."/>
            <person name="Kim U."/>
            <person name="Krupp R.S."/>
            <person name="Rios-Hernandez L."/>
            <person name="Sieber J."/>
            <person name="Struchtemeyer C.G."/>
            <person name="Bhattacharyya A."/>
            <person name="Campbell J.W."/>
            <person name="Gunsalus R.P."/>
        </authorList>
    </citation>
    <scope>NUCLEOTIDE SEQUENCE [LARGE SCALE GENOMIC DNA]</scope>
    <source>
        <strain evidence="9 10">SB</strain>
    </source>
</reference>
<organism evidence="9 10">
    <name type="scientific">Syntrophus aciditrophicus (strain SB)</name>
    <dbReference type="NCBI Taxonomy" id="56780"/>
    <lineage>
        <taxon>Bacteria</taxon>
        <taxon>Pseudomonadati</taxon>
        <taxon>Thermodesulfobacteriota</taxon>
        <taxon>Syntrophia</taxon>
        <taxon>Syntrophales</taxon>
        <taxon>Syntrophaceae</taxon>
        <taxon>Syntrophus</taxon>
    </lineage>
</organism>
<dbReference type="STRING" id="56780.SYN_02462"/>
<protein>
    <submittedName>
        <fullName evidence="9">Type I secretion outer membrane protein</fullName>
    </submittedName>
</protein>
<proteinExistence type="inferred from homology"/>
<keyword evidence="10" id="KW-1185">Reference proteome</keyword>
<dbReference type="Gene3D" id="1.20.1600.10">
    <property type="entry name" value="Outer membrane efflux proteins (OEP)"/>
    <property type="match status" value="1"/>
</dbReference>
<dbReference type="PANTHER" id="PTHR30026:SF21">
    <property type="entry name" value="SLR1270 PROTEIN"/>
    <property type="match status" value="1"/>
</dbReference>
<dbReference type="FunCoup" id="Q2LU99">
    <property type="interactions" value="224"/>
</dbReference>
<dbReference type="AlphaFoldDB" id="Q2LU99"/>
<evidence type="ECO:0000256" key="4">
    <source>
        <dbReference type="ARBA" id="ARBA00022452"/>
    </source>
</evidence>
<evidence type="ECO:0000256" key="3">
    <source>
        <dbReference type="ARBA" id="ARBA00022448"/>
    </source>
</evidence>
<dbReference type="HOGENOM" id="CLU_012817_10_6_7"/>
<feature type="coiled-coil region" evidence="8">
    <location>
        <begin position="344"/>
        <end position="378"/>
    </location>
</feature>
<dbReference type="GO" id="GO:1990281">
    <property type="term" value="C:efflux pump complex"/>
    <property type="evidence" value="ECO:0007669"/>
    <property type="project" value="TreeGrafter"/>
</dbReference>
<dbReference type="SUPFAM" id="SSF56954">
    <property type="entry name" value="Outer membrane efflux proteins (OEP)"/>
    <property type="match status" value="1"/>
</dbReference>